<protein>
    <submittedName>
        <fullName evidence="1">Uncharacterized protein</fullName>
    </submittedName>
</protein>
<proteinExistence type="predicted"/>
<keyword evidence="2" id="KW-1185">Reference proteome</keyword>
<sequence>MKKPAIQPFRGFLGNGAYLIAVHTKKCARERRNVPASLRIKELIVNRQDLFVAASLARRTS</sequence>
<dbReference type="Proteomes" id="UP000186609">
    <property type="component" value="Chromosome"/>
</dbReference>
<evidence type="ECO:0000313" key="2">
    <source>
        <dbReference type="Proteomes" id="UP000186609"/>
    </source>
</evidence>
<gene>
    <name evidence="1" type="ORF">RD110_18785</name>
</gene>
<dbReference type="STRING" id="1842727.RD110_18785"/>
<dbReference type="RefSeq" id="WP_076201042.1">
    <property type="nucleotide sequence ID" value="NZ_CP019236.1"/>
</dbReference>
<dbReference type="AlphaFoldDB" id="A0A1P8JZ75"/>
<name>A0A1P8JZ75_9BURK</name>
<accession>A0A1P8JZ75</accession>
<dbReference type="KEGG" id="rhy:RD110_18785"/>
<organism evidence="1 2">
    <name type="scientific">Rhodoferax koreensis</name>
    <dbReference type="NCBI Taxonomy" id="1842727"/>
    <lineage>
        <taxon>Bacteria</taxon>
        <taxon>Pseudomonadati</taxon>
        <taxon>Pseudomonadota</taxon>
        <taxon>Betaproteobacteria</taxon>
        <taxon>Burkholderiales</taxon>
        <taxon>Comamonadaceae</taxon>
        <taxon>Rhodoferax</taxon>
    </lineage>
</organism>
<reference evidence="1 2" key="1">
    <citation type="submission" date="2017-01" db="EMBL/GenBank/DDBJ databases">
        <authorList>
            <person name="Mah S.A."/>
            <person name="Swanson W.J."/>
            <person name="Moy G.W."/>
            <person name="Vacquier V.D."/>
        </authorList>
    </citation>
    <scope>NUCLEOTIDE SEQUENCE [LARGE SCALE GENOMIC DNA]</scope>
    <source>
        <strain evidence="1 2">DCY110</strain>
    </source>
</reference>
<dbReference type="EMBL" id="CP019236">
    <property type="protein sequence ID" value="APW39001.1"/>
    <property type="molecule type" value="Genomic_DNA"/>
</dbReference>
<evidence type="ECO:0000313" key="1">
    <source>
        <dbReference type="EMBL" id="APW39001.1"/>
    </source>
</evidence>